<evidence type="ECO:0000259" key="1">
    <source>
        <dbReference type="SMART" id="SM00507"/>
    </source>
</evidence>
<dbReference type="Proteomes" id="UP000184212">
    <property type="component" value="Unassembled WGS sequence"/>
</dbReference>
<proteinExistence type="predicted"/>
<dbReference type="STRING" id="947013.SAMN04488109_1852"/>
<dbReference type="Gene3D" id="1.10.30.50">
    <property type="match status" value="1"/>
</dbReference>
<dbReference type="Pfam" id="PF01844">
    <property type="entry name" value="HNH"/>
    <property type="match status" value="1"/>
</dbReference>
<accession>A0A1M5MNX7</accession>
<keyword evidence="3" id="KW-1185">Reference proteome</keyword>
<dbReference type="InterPro" id="IPR002711">
    <property type="entry name" value="HNH"/>
</dbReference>
<evidence type="ECO:0000313" key="3">
    <source>
        <dbReference type="Proteomes" id="UP000184212"/>
    </source>
</evidence>
<feature type="domain" description="HNH nuclease" evidence="1">
    <location>
        <begin position="27"/>
        <end position="81"/>
    </location>
</feature>
<dbReference type="OrthoDB" id="1340280at2"/>
<dbReference type="InterPro" id="IPR003615">
    <property type="entry name" value="HNH_nuc"/>
</dbReference>
<dbReference type="CDD" id="cd00085">
    <property type="entry name" value="HNHc"/>
    <property type="match status" value="1"/>
</dbReference>
<dbReference type="SMART" id="SM00507">
    <property type="entry name" value="HNHc"/>
    <property type="match status" value="1"/>
</dbReference>
<gene>
    <name evidence="2" type="ORF">SAMN04488109_1852</name>
</gene>
<evidence type="ECO:0000313" key="2">
    <source>
        <dbReference type="EMBL" id="SHG79100.1"/>
    </source>
</evidence>
<protein>
    <submittedName>
        <fullName evidence="2">TIGR02646 family protein</fullName>
    </submittedName>
</protein>
<name>A0A1M5MNX7_9BACT</name>
<dbReference type="EMBL" id="FQWQ01000001">
    <property type="protein sequence ID" value="SHG79100.1"/>
    <property type="molecule type" value="Genomic_DNA"/>
</dbReference>
<dbReference type="RefSeq" id="WP_073133008.1">
    <property type="nucleotide sequence ID" value="NZ_FQWQ01000001.1"/>
</dbReference>
<dbReference type="AlphaFoldDB" id="A0A1M5MNX7"/>
<organism evidence="2 3">
    <name type="scientific">Chryseolinea serpens</name>
    <dbReference type="NCBI Taxonomy" id="947013"/>
    <lineage>
        <taxon>Bacteria</taxon>
        <taxon>Pseudomonadati</taxon>
        <taxon>Bacteroidota</taxon>
        <taxon>Cytophagia</taxon>
        <taxon>Cytophagales</taxon>
        <taxon>Fulvivirgaceae</taxon>
        <taxon>Chryseolinea</taxon>
    </lineage>
</organism>
<dbReference type="GO" id="GO:0003676">
    <property type="term" value="F:nucleic acid binding"/>
    <property type="evidence" value="ECO:0007669"/>
    <property type="project" value="InterPro"/>
</dbReference>
<dbReference type="GO" id="GO:0004519">
    <property type="term" value="F:endonuclease activity"/>
    <property type="evidence" value="ECO:0007669"/>
    <property type="project" value="InterPro"/>
</dbReference>
<reference evidence="2 3" key="1">
    <citation type="submission" date="2016-11" db="EMBL/GenBank/DDBJ databases">
        <authorList>
            <person name="Jaros S."/>
            <person name="Januszkiewicz K."/>
            <person name="Wedrychowicz H."/>
        </authorList>
    </citation>
    <scope>NUCLEOTIDE SEQUENCE [LARGE SCALE GENOMIC DNA]</scope>
    <source>
        <strain evidence="2 3">DSM 24574</strain>
    </source>
</reference>
<dbReference type="GO" id="GO:0008270">
    <property type="term" value="F:zinc ion binding"/>
    <property type="evidence" value="ECO:0007669"/>
    <property type="project" value="InterPro"/>
</dbReference>
<sequence>MPNFRSECPVRRPITVTVNSHRDHKPNLKIDFFSRCGYCNAHDEWKSTYYEVDHFIPEYILTIKSKTDYSNLVYSCRSCNNAKRKKWPSNDQSVPNINNEGFVDPCEPTYESHFSRRTTGEIDHETDLGKWMYFALKLHKPHHKIVWNLENLNQMITELKKLENNLDDQPEIKAKLLKVYDEYTAYYAQLRAL</sequence>